<evidence type="ECO:0000259" key="8">
    <source>
        <dbReference type="PROSITE" id="PS50950"/>
    </source>
</evidence>
<evidence type="ECO:0000256" key="3">
    <source>
        <dbReference type="ARBA" id="ARBA00022771"/>
    </source>
</evidence>
<name>A0A6G0Y584_APHCR</name>
<keyword evidence="2" id="KW-0479">Metal-binding</keyword>
<dbReference type="InterPro" id="IPR006612">
    <property type="entry name" value="THAP_Znf"/>
</dbReference>
<reference evidence="9 10" key="1">
    <citation type="submission" date="2019-08" db="EMBL/GenBank/DDBJ databases">
        <title>Whole genome of Aphis craccivora.</title>
        <authorList>
            <person name="Voronova N.V."/>
            <person name="Shulinski R.S."/>
            <person name="Bandarenka Y.V."/>
            <person name="Zhorov D.G."/>
            <person name="Warner D."/>
        </authorList>
    </citation>
    <scope>NUCLEOTIDE SEQUENCE [LARGE SCALE GENOMIC DNA]</scope>
    <source>
        <strain evidence="9">180601</strain>
        <tissue evidence="9">Whole Body</tissue>
    </source>
</reference>
<feature type="domain" description="THAP-type" evidence="8">
    <location>
        <begin position="1"/>
        <end position="106"/>
    </location>
</feature>
<dbReference type="AlphaFoldDB" id="A0A6G0Y584"/>
<dbReference type="OrthoDB" id="6621166at2759"/>
<dbReference type="GO" id="GO:0003677">
    <property type="term" value="F:DNA binding"/>
    <property type="evidence" value="ECO:0007669"/>
    <property type="project" value="UniProtKB-UniRule"/>
</dbReference>
<keyword evidence="10" id="KW-1185">Reference proteome</keyword>
<dbReference type="PANTHER" id="PTHR23080">
    <property type="entry name" value="THAP DOMAIN PROTEIN"/>
    <property type="match status" value="1"/>
</dbReference>
<dbReference type="EMBL" id="VUJU01006105">
    <property type="protein sequence ID" value="KAF0749423.1"/>
    <property type="molecule type" value="Genomic_DNA"/>
</dbReference>
<comment type="cofactor">
    <cofactor evidence="1">
        <name>a divalent metal cation</name>
        <dbReference type="ChEBI" id="CHEBI:60240"/>
    </cofactor>
</comment>
<dbReference type="Proteomes" id="UP000478052">
    <property type="component" value="Unassembled WGS sequence"/>
</dbReference>
<dbReference type="PROSITE" id="PS50950">
    <property type="entry name" value="ZF_THAP"/>
    <property type="match status" value="1"/>
</dbReference>
<protein>
    <submittedName>
        <fullName evidence="9">THAP-type domain-containing protein</fullName>
    </submittedName>
</protein>
<dbReference type="GO" id="GO:0008270">
    <property type="term" value="F:zinc ion binding"/>
    <property type="evidence" value="ECO:0007669"/>
    <property type="project" value="UniProtKB-KW"/>
</dbReference>
<feature type="region of interest" description="Disordered" evidence="7">
    <location>
        <begin position="112"/>
        <end position="167"/>
    </location>
</feature>
<dbReference type="SUPFAM" id="SSF57716">
    <property type="entry name" value="Glucocorticoid receptor-like (DNA-binding domain)"/>
    <property type="match status" value="1"/>
</dbReference>
<evidence type="ECO:0000256" key="4">
    <source>
        <dbReference type="ARBA" id="ARBA00022833"/>
    </source>
</evidence>
<dbReference type="PANTHER" id="PTHR23080:SF141">
    <property type="entry name" value="TRANSPOSASE HELIX-TURN-HELIX DOMAIN-CONTAINING PROTEIN"/>
    <property type="match status" value="1"/>
</dbReference>
<evidence type="ECO:0000256" key="7">
    <source>
        <dbReference type="SAM" id="MobiDB-lite"/>
    </source>
</evidence>
<evidence type="ECO:0000256" key="5">
    <source>
        <dbReference type="ARBA" id="ARBA00023125"/>
    </source>
</evidence>
<accession>A0A6G0Y584</accession>
<dbReference type="Pfam" id="PF13359">
    <property type="entry name" value="DDE_Tnp_4"/>
    <property type="match status" value="1"/>
</dbReference>
<keyword evidence="5 6" id="KW-0238">DNA-binding</keyword>
<keyword evidence="3 6" id="KW-0863">Zinc-finger</keyword>
<gene>
    <name evidence="9" type="ORF">FWK35_00010993</name>
</gene>
<evidence type="ECO:0000256" key="2">
    <source>
        <dbReference type="ARBA" id="ARBA00022723"/>
    </source>
</evidence>
<evidence type="ECO:0000256" key="1">
    <source>
        <dbReference type="ARBA" id="ARBA00001968"/>
    </source>
</evidence>
<proteinExistence type="predicted"/>
<dbReference type="SMART" id="SM00980">
    <property type="entry name" value="THAP"/>
    <property type="match status" value="1"/>
</dbReference>
<keyword evidence="4" id="KW-0862">Zinc</keyword>
<feature type="compositionally biased region" description="Polar residues" evidence="7">
    <location>
        <begin position="134"/>
        <end position="145"/>
    </location>
</feature>
<evidence type="ECO:0000256" key="6">
    <source>
        <dbReference type="PROSITE-ProRule" id="PRU00309"/>
    </source>
</evidence>
<evidence type="ECO:0000313" key="10">
    <source>
        <dbReference type="Proteomes" id="UP000478052"/>
    </source>
</evidence>
<dbReference type="Pfam" id="PF05485">
    <property type="entry name" value="THAP"/>
    <property type="match status" value="1"/>
</dbReference>
<organism evidence="9 10">
    <name type="scientific">Aphis craccivora</name>
    <name type="common">Cowpea aphid</name>
    <dbReference type="NCBI Taxonomy" id="307492"/>
    <lineage>
        <taxon>Eukaryota</taxon>
        <taxon>Metazoa</taxon>
        <taxon>Ecdysozoa</taxon>
        <taxon>Arthropoda</taxon>
        <taxon>Hexapoda</taxon>
        <taxon>Insecta</taxon>
        <taxon>Pterygota</taxon>
        <taxon>Neoptera</taxon>
        <taxon>Paraneoptera</taxon>
        <taxon>Hemiptera</taxon>
        <taxon>Sternorrhyncha</taxon>
        <taxon>Aphidomorpha</taxon>
        <taxon>Aphidoidea</taxon>
        <taxon>Aphididae</taxon>
        <taxon>Aphidini</taxon>
        <taxon>Aphis</taxon>
        <taxon>Aphis</taxon>
    </lineage>
</organism>
<comment type="caution">
    <text evidence="9">The sequence shown here is derived from an EMBL/GenBank/DDBJ whole genome shotgun (WGS) entry which is preliminary data.</text>
</comment>
<sequence length="488" mass="56195">MAVSRNSRIYCGVFGCKTFYSTNENISFHLFPKENESKVLRINKMGKEELVDRHCAWAMNLKMGKESLKKTQLRVCSLHFTENDFMPSGINTRRKRLKPTAIPSKNLPMSTVPLLFQKRRRSPKKRDLPKKSSNENNSCEVSTSVEIPEKHFESTCSQDTSDIDEDDSHETIRELYEKIDVSTQVTSGDLMVPFISLINSPKHLNTMTGIPSFNLLNKIEELYRLEFPDKRFHNISYKERIVMVFMKFKQDLSFIVLSILFKNVSPESCRTIYASIIPSLAMLLNSVIYWPSKQEISSNIPYCFEKFNKTRVVIDCTEISLQKPKCLTCRIKTYSNYKSTFTLKFLIGISPGGLITYISKPYGGRASDKTIFEQSGLIGMMERFDGIMVDKGFLIDDLCLEKQIDLIRPPFLKNKIQFSKAEALLNKDIASARVHIERINQRIKSFKIFQSKFSWSHNYLAYDIMIIICGMCNLSSPIFASDKFNVPI</sequence>
<evidence type="ECO:0000313" key="9">
    <source>
        <dbReference type="EMBL" id="KAF0749423.1"/>
    </source>
</evidence>
<dbReference type="InterPro" id="IPR027806">
    <property type="entry name" value="HARBI1_dom"/>
</dbReference>